<gene>
    <name evidence="2" type="ORF">OVY01_02460</name>
</gene>
<evidence type="ECO:0000259" key="1">
    <source>
        <dbReference type="PROSITE" id="PS50925"/>
    </source>
</evidence>
<proteinExistence type="predicted"/>
<dbReference type="Pfam" id="PF04940">
    <property type="entry name" value="BLUF"/>
    <property type="match status" value="1"/>
</dbReference>
<protein>
    <submittedName>
        <fullName evidence="2">BLUF domain-containing protein</fullName>
    </submittedName>
</protein>
<evidence type="ECO:0000313" key="3">
    <source>
        <dbReference type="Proteomes" id="UP001082899"/>
    </source>
</evidence>
<dbReference type="EMBL" id="JAPMXC010000001">
    <property type="protein sequence ID" value="MCY0386126.1"/>
    <property type="molecule type" value="Genomic_DNA"/>
</dbReference>
<reference evidence="2" key="1">
    <citation type="submission" date="2022-11" db="EMBL/GenBank/DDBJ databases">
        <title>Robbsia betulipollinis sp. nov., isolated from pollen of birch (Betula pendula).</title>
        <authorList>
            <person name="Shi H."/>
            <person name="Ambika Manirajan B."/>
            <person name="Ratering S."/>
            <person name="Geissler-Plaum R."/>
            <person name="Schnell S."/>
        </authorList>
    </citation>
    <scope>NUCLEOTIDE SEQUENCE</scope>
    <source>
        <strain evidence="2">Bb-Pol-6</strain>
    </source>
</reference>
<organism evidence="2 3">
    <name type="scientific">Robbsia betulipollinis</name>
    <dbReference type="NCBI Taxonomy" id="2981849"/>
    <lineage>
        <taxon>Bacteria</taxon>
        <taxon>Pseudomonadati</taxon>
        <taxon>Pseudomonadota</taxon>
        <taxon>Betaproteobacteria</taxon>
        <taxon>Burkholderiales</taxon>
        <taxon>Burkholderiaceae</taxon>
        <taxon>Robbsia</taxon>
    </lineage>
</organism>
<dbReference type="RefSeq" id="WP_267845384.1">
    <property type="nucleotide sequence ID" value="NZ_JAPMXC010000001.1"/>
</dbReference>
<dbReference type="InterPro" id="IPR007024">
    <property type="entry name" value="BLUF_domain"/>
</dbReference>
<evidence type="ECO:0000313" key="2">
    <source>
        <dbReference type="EMBL" id="MCY0386126.1"/>
    </source>
</evidence>
<sequence>MGRALSDSSHSEFCLLYISRMAPGVTRADVDRLVTKSIARNAVEGITGFLIKAGGHFVQYLEGPRQVVVDCFARMEKDRRHTDVSLVACHALPRRCFASWEMGYFWGDENGVEQLESVFKTWHDGDAALIDEAMRIYGKAQQSAMAGDLAVGSPPEYGVLLNRAAAS</sequence>
<accession>A0ABT3ZHX4</accession>
<dbReference type="InterPro" id="IPR036046">
    <property type="entry name" value="Acylphosphatase-like_dom_sf"/>
</dbReference>
<name>A0ABT3ZHX4_9BURK</name>
<dbReference type="Gene3D" id="3.30.70.100">
    <property type="match status" value="1"/>
</dbReference>
<dbReference type="PROSITE" id="PS50925">
    <property type="entry name" value="BLUF"/>
    <property type="match status" value="1"/>
</dbReference>
<keyword evidence="3" id="KW-1185">Reference proteome</keyword>
<dbReference type="Proteomes" id="UP001082899">
    <property type="component" value="Unassembled WGS sequence"/>
</dbReference>
<dbReference type="SUPFAM" id="SSF54975">
    <property type="entry name" value="Acylphosphatase/BLUF domain-like"/>
    <property type="match status" value="1"/>
</dbReference>
<dbReference type="SMART" id="SM01034">
    <property type="entry name" value="BLUF"/>
    <property type="match status" value="1"/>
</dbReference>
<comment type="caution">
    <text evidence="2">The sequence shown here is derived from an EMBL/GenBank/DDBJ whole genome shotgun (WGS) entry which is preliminary data.</text>
</comment>
<feature type="domain" description="BLUF" evidence="1">
    <location>
        <begin position="12"/>
        <end position="103"/>
    </location>
</feature>